<organism evidence="2">
    <name type="scientific">Ixodes ricinus</name>
    <name type="common">Common tick</name>
    <name type="synonym">Acarus ricinus</name>
    <dbReference type="NCBI Taxonomy" id="34613"/>
    <lineage>
        <taxon>Eukaryota</taxon>
        <taxon>Metazoa</taxon>
        <taxon>Ecdysozoa</taxon>
        <taxon>Arthropoda</taxon>
        <taxon>Chelicerata</taxon>
        <taxon>Arachnida</taxon>
        <taxon>Acari</taxon>
        <taxon>Parasitiformes</taxon>
        <taxon>Ixodida</taxon>
        <taxon>Ixodoidea</taxon>
        <taxon>Ixodidae</taxon>
        <taxon>Ixodinae</taxon>
        <taxon>Ixodes</taxon>
    </lineage>
</organism>
<proteinExistence type="evidence at transcript level"/>
<evidence type="ECO:0000256" key="1">
    <source>
        <dbReference type="SAM" id="SignalP"/>
    </source>
</evidence>
<feature type="signal peptide" evidence="1">
    <location>
        <begin position="1"/>
        <end position="20"/>
    </location>
</feature>
<name>A0A0K8RGY3_IXORI</name>
<keyword evidence="1" id="KW-0732">Signal</keyword>
<dbReference type="EMBL" id="GADI01004059">
    <property type="protein sequence ID" value="JAA69749.1"/>
    <property type="molecule type" value="mRNA"/>
</dbReference>
<reference evidence="2" key="1">
    <citation type="submission" date="2012-12" db="EMBL/GenBank/DDBJ databases">
        <title>Identification and characterization of a phenylalanine ammonia-lyase gene family in Isatis indigotica Fort.</title>
        <authorList>
            <person name="Liu Q."/>
            <person name="Chen J."/>
            <person name="Zhou X."/>
            <person name="Di P."/>
            <person name="Xiao Y."/>
            <person name="Xuan H."/>
            <person name="Zhang L."/>
            <person name="Chen W."/>
        </authorList>
    </citation>
    <scope>NUCLEOTIDE SEQUENCE</scope>
    <source>
        <tissue evidence="2">Salivary gland</tissue>
    </source>
</reference>
<feature type="chain" id="PRO_5005518137" evidence="1">
    <location>
        <begin position="21"/>
        <end position="73"/>
    </location>
</feature>
<protein>
    <submittedName>
        <fullName evidence="2">Putative salivary kunitz domain protein</fullName>
    </submittedName>
</protein>
<sequence>MRSSFIFCLLAMYYIASANATSCWMEMNIQNVPCHYLCQRYDGFNELIPKKNGDPCMAPGIKTGTCQDGECKK</sequence>
<accession>A0A0K8RGY3</accession>
<evidence type="ECO:0000313" key="2">
    <source>
        <dbReference type="EMBL" id="JAA69749.1"/>
    </source>
</evidence>
<dbReference type="AlphaFoldDB" id="A0A0K8RGY3"/>